<feature type="transmembrane region" description="Helical" evidence="7">
    <location>
        <begin position="285"/>
        <end position="309"/>
    </location>
</feature>
<feature type="domain" description="Acyltransferase 3" evidence="8">
    <location>
        <begin position="6"/>
        <end position="343"/>
    </location>
</feature>
<dbReference type="InterPro" id="IPR002656">
    <property type="entry name" value="Acyl_transf_3_dom"/>
</dbReference>
<feature type="transmembrane region" description="Helical" evidence="7">
    <location>
        <begin position="224"/>
        <end position="243"/>
    </location>
</feature>
<name>A0A285S9K0_9FIRM</name>
<dbReference type="PANTHER" id="PTHR40074:SF2">
    <property type="entry name" value="O-ACETYLTRANSFERASE WECH"/>
    <property type="match status" value="1"/>
</dbReference>
<protein>
    <submittedName>
        <fullName evidence="9">Surface polysaccharide O-acyltransferase, integral membrane enzyme</fullName>
    </submittedName>
</protein>
<accession>A0A285S9K0</accession>
<feature type="transmembrane region" description="Helical" evidence="7">
    <location>
        <begin position="194"/>
        <end position="212"/>
    </location>
</feature>
<feature type="transmembrane region" description="Helical" evidence="7">
    <location>
        <begin position="77"/>
        <end position="95"/>
    </location>
</feature>
<evidence type="ECO:0000256" key="6">
    <source>
        <dbReference type="ARBA" id="ARBA00023136"/>
    </source>
</evidence>
<evidence type="ECO:0000259" key="8">
    <source>
        <dbReference type="Pfam" id="PF01757"/>
    </source>
</evidence>
<dbReference type="Proteomes" id="UP000219563">
    <property type="component" value="Unassembled WGS sequence"/>
</dbReference>
<evidence type="ECO:0000313" key="9">
    <source>
        <dbReference type="EMBL" id="SOC03945.1"/>
    </source>
</evidence>
<keyword evidence="4 7" id="KW-0812">Transmembrane</keyword>
<keyword evidence="9" id="KW-0808">Transferase</keyword>
<proteinExistence type="inferred from homology"/>
<feature type="transmembrane region" description="Helical" evidence="7">
    <location>
        <begin position="321"/>
        <end position="343"/>
    </location>
</feature>
<dbReference type="Pfam" id="PF01757">
    <property type="entry name" value="Acyl_transf_3"/>
    <property type="match status" value="1"/>
</dbReference>
<sequence length="354" mass="40974">MERKTYCDYLRFIATLAVVVLHVSASNWYGSDVNGMQWQIFNFYDSVVRWGVPIFVMISGSLFLNKELSLEKIYGTYILRMVIAYITWSILYALMTKEVFEKGIVYGIKANIGAVVSGHYHMWFMIMIIGLYMCIPFYRKLIKDGFVLRYFLVLSFIFSMMIPWSMKLINDYVVGDNELLTKLVSVVNSDIDTLGMHMVLGYAFYFVLGYYLDSIELEKKHRIIIYIMGVIGFAFTIIVDANIAIKTQQPCSNYYGNFNVNILSEAICIHTLFKYHQYNNSKLNYLFFNLSKYMFGIFLVHAFFIELFSNVFNFSTSSFNALFSVPVVSMVVIICALTVSVVLNHIPIIKKYCV</sequence>
<feature type="transmembrane region" description="Helical" evidence="7">
    <location>
        <begin position="9"/>
        <end position="28"/>
    </location>
</feature>
<organism evidence="9 10">
    <name type="scientific">Pseudobutyrivibrio ruminis DSM 9787</name>
    <dbReference type="NCBI Taxonomy" id="1123011"/>
    <lineage>
        <taxon>Bacteria</taxon>
        <taxon>Bacillati</taxon>
        <taxon>Bacillota</taxon>
        <taxon>Clostridia</taxon>
        <taxon>Lachnospirales</taxon>
        <taxon>Lachnospiraceae</taxon>
        <taxon>Pseudobutyrivibrio</taxon>
    </lineage>
</organism>
<gene>
    <name evidence="9" type="ORF">SAMN02910411_1979</name>
</gene>
<keyword evidence="5 7" id="KW-1133">Transmembrane helix</keyword>
<dbReference type="EMBL" id="OBMR01000006">
    <property type="protein sequence ID" value="SOC03945.1"/>
    <property type="molecule type" value="Genomic_DNA"/>
</dbReference>
<dbReference type="PANTHER" id="PTHR40074">
    <property type="entry name" value="O-ACETYLTRANSFERASE WECH"/>
    <property type="match status" value="1"/>
</dbReference>
<evidence type="ECO:0000313" key="10">
    <source>
        <dbReference type="Proteomes" id="UP000219563"/>
    </source>
</evidence>
<dbReference type="GO" id="GO:0009246">
    <property type="term" value="P:enterobacterial common antigen biosynthetic process"/>
    <property type="evidence" value="ECO:0007669"/>
    <property type="project" value="TreeGrafter"/>
</dbReference>
<evidence type="ECO:0000256" key="2">
    <source>
        <dbReference type="ARBA" id="ARBA00007400"/>
    </source>
</evidence>
<keyword evidence="3" id="KW-1003">Cell membrane</keyword>
<evidence type="ECO:0000256" key="4">
    <source>
        <dbReference type="ARBA" id="ARBA00022692"/>
    </source>
</evidence>
<dbReference type="AlphaFoldDB" id="A0A285S9K0"/>
<keyword evidence="9" id="KW-0012">Acyltransferase</keyword>
<keyword evidence="6 7" id="KW-0472">Membrane</keyword>
<dbReference type="RefSeq" id="WP_097076333.1">
    <property type="nucleotide sequence ID" value="NZ_OBMR01000006.1"/>
</dbReference>
<reference evidence="9 10" key="1">
    <citation type="submission" date="2017-08" db="EMBL/GenBank/DDBJ databases">
        <authorList>
            <person name="de Groot N.N."/>
        </authorList>
    </citation>
    <scope>NUCLEOTIDE SEQUENCE [LARGE SCALE GENOMIC DNA]</scope>
    <source>
        <strain evidence="9 10">DSM 9787</strain>
    </source>
</reference>
<comment type="subcellular location">
    <subcellularLocation>
        <location evidence="1">Cell membrane</location>
        <topology evidence="1">Multi-pass membrane protein</topology>
    </subcellularLocation>
</comment>
<evidence type="ECO:0000256" key="7">
    <source>
        <dbReference type="SAM" id="Phobius"/>
    </source>
</evidence>
<dbReference type="GO" id="GO:0016413">
    <property type="term" value="F:O-acetyltransferase activity"/>
    <property type="evidence" value="ECO:0007669"/>
    <property type="project" value="TreeGrafter"/>
</dbReference>
<feature type="transmembrane region" description="Helical" evidence="7">
    <location>
        <begin position="115"/>
        <end position="135"/>
    </location>
</feature>
<evidence type="ECO:0000256" key="5">
    <source>
        <dbReference type="ARBA" id="ARBA00022989"/>
    </source>
</evidence>
<comment type="similarity">
    <text evidence="2">Belongs to the acyltransferase 3 family.</text>
</comment>
<feature type="transmembrane region" description="Helical" evidence="7">
    <location>
        <begin position="48"/>
        <end position="65"/>
    </location>
</feature>
<dbReference type="GO" id="GO:0005886">
    <property type="term" value="C:plasma membrane"/>
    <property type="evidence" value="ECO:0007669"/>
    <property type="project" value="UniProtKB-SubCell"/>
</dbReference>
<feature type="transmembrane region" description="Helical" evidence="7">
    <location>
        <begin position="147"/>
        <end position="166"/>
    </location>
</feature>
<evidence type="ECO:0000256" key="1">
    <source>
        <dbReference type="ARBA" id="ARBA00004651"/>
    </source>
</evidence>
<feature type="transmembrane region" description="Helical" evidence="7">
    <location>
        <begin position="255"/>
        <end position="273"/>
    </location>
</feature>
<evidence type="ECO:0000256" key="3">
    <source>
        <dbReference type="ARBA" id="ARBA00022475"/>
    </source>
</evidence>